<gene>
    <name evidence="3" type="ORF">A4A49_38395</name>
</gene>
<dbReference type="Proteomes" id="UP000187609">
    <property type="component" value="Unassembled WGS sequence"/>
</dbReference>
<keyword evidence="2" id="KW-0732">Signal</keyword>
<reference evidence="3" key="1">
    <citation type="submission" date="2016-11" db="EMBL/GenBank/DDBJ databases">
        <title>The genome of Nicotiana attenuata.</title>
        <authorList>
            <person name="Xu S."/>
            <person name="Brockmoeller T."/>
            <person name="Gaquerel E."/>
            <person name="Navarro A."/>
            <person name="Kuhl H."/>
            <person name="Gase K."/>
            <person name="Ling Z."/>
            <person name="Zhou W."/>
            <person name="Kreitzer C."/>
            <person name="Stanke M."/>
            <person name="Tang H."/>
            <person name="Lyons E."/>
            <person name="Pandey P."/>
            <person name="Pandey S.P."/>
            <person name="Timmermann B."/>
            <person name="Baldwin I.T."/>
        </authorList>
    </citation>
    <scope>NUCLEOTIDE SEQUENCE [LARGE SCALE GENOMIC DNA]</scope>
    <source>
        <strain evidence="3">UT</strain>
    </source>
</reference>
<feature type="chain" id="PRO_5012227615" description="Secreted protein" evidence="2">
    <location>
        <begin position="25"/>
        <end position="121"/>
    </location>
</feature>
<name>A0A1J6I2Y7_NICAT</name>
<dbReference type="EMBL" id="MJEQ01037191">
    <property type="protein sequence ID" value="OIS98881.1"/>
    <property type="molecule type" value="Genomic_DNA"/>
</dbReference>
<evidence type="ECO:0000313" key="4">
    <source>
        <dbReference type="Proteomes" id="UP000187609"/>
    </source>
</evidence>
<organism evidence="3 4">
    <name type="scientific">Nicotiana attenuata</name>
    <name type="common">Coyote tobacco</name>
    <dbReference type="NCBI Taxonomy" id="49451"/>
    <lineage>
        <taxon>Eukaryota</taxon>
        <taxon>Viridiplantae</taxon>
        <taxon>Streptophyta</taxon>
        <taxon>Embryophyta</taxon>
        <taxon>Tracheophyta</taxon>
        <taxon>Spermatophyta</taxon>
        <taxon>Magnoliopsida</taxon>
        <taxon>eudicotyledons</taxon>
        <taxon>Gunneridae</taxon>
        <taxon>Pentapetalae</taxon>
        <taxon>asterids</taxon>
        <taxon>lamiids</taxon>
        <taxon>Solanales</taxon>
        <taxon>Solanaceae</taxon>
        <taxon>Nicotianoideae</taxon>
        <taxon>Nicotianeae</taxon>
        <taxon>Nicotiana</taxon>
    </lineage>
</organism>
<evidence type="ECO:0000256" key="1">
    <source>
        <dbReference type="SAM" id="MobiDB-lite"/>
    </source>
</evidence>
<evidence type="ECO:0000256" key="2">
    <source>
        <dbReference type="SAM" id="SignalP"/>
    </source>
</evidence>
<feature type="region of interest" description="Disordered" evidence="1">
    <location>
        <begin position="98"/>
        <end position="121"/>
    </location>
</feature>
<keyword evidence="4" id="KW-1185">Reference proteome</keyword>
<protein>
    <recommendedName>
        <fullName evidence="5">Secreted protein</fullName>
    </recommendedName>
</protein>
<evidence type="ECO:0008006" key="5">
    <source>
        <dbReference type="Google" id="ProtNLM"/>
    </source>
</evidence>
<sequence length="121" mass="13770">MSITSKCLLVMSLGLIVLTTFSLADQHYQPTKHDLGRSDTNQLNMNGYLAMEPAPPDLEQEGYTWRLNDDSIAMEPAPPDLEQEGHMWRLNDDSIAMEPAPRFEPEGQKQHEHESHLRLVT</sequence>
<comment type="caution">
    <text evidence="3">The sequence shown here is derived from an EMBL/GenBank/DDBJ whole genome shotgun (WGS) entry which is preliminary data.</text>
</comment>
<dbReference type="Gramene" id="OIS98881">
    <property type="protein sequence ID" value="OIS98881"/>
    <property type="gene ID" value="A4A49_38395"/>
</dbReference>
<evidence type="ECO:0000313" key="3">
    <source>
        <dbReference type="EMBL" id="OIS98881.1"/>
    </source>
</evidence>
<feature type="compositionally biased region" description="Basic and acidic residues" evidence="1">
    <location>
        <begin position="101"/>
        <end position="121"/>
    </location>
</feature>
<proteinExistence type="predicted"/>
<dbReference type="AlphaFoldDB" id="A0A1J6I2Y7"/>
<accession>A0A1J6I2Y7</accession>
<feature type="signal peptide" evidence="2">
    <location>
        <begin position="1"/>
        <end position="24"/>
    </location>
</feature>